<keyword evidence="1" id="KW-1185">Reference proteome</keyword>
<evidence type="ECO:0000313" key="2">
    <source>
        <dbReference type="RefSeq" id="XP_039145510.1"/>
    </source>
</evidence>
<dbReference type="PANTHER" id="PTHR11439">
    <property type="entry name" value="GAG-POL-RELATED RETROTRANSPOSON"/>
    <property type="match status" value="1"/>
</dbReference>
<reference evidence="2" key="1">
    <citation type="submission" date="2025-08" db="UniProtKB">
        <authorList>
            <consortium name="RefSeq"/>
        </authorList>
    </citation>
    <scope>IDENTIFICATION</scope>
</reference>
<dbReference type="Proteomes" id="UP001515500">
    <property type="component" value="Chromosome 18"/>
</dbReference>
<evidence type="ECO:0000313" key="1">
    <source>
        <dbReference type="Proteomes" id="UP001515500"/>
    </source>
</evidence>
<proteinExistence type="predicted"/>
<name>A0AB40D009_DIOCR</name>
<dbReference type="PANTHER" id="PTHR11439:SF486">
    <property type="entry name" value="RLK (RECEPTOR-LIKE KINASE) PROTEIN, PUTATIVE-RELATED"/>
    <property type="match status" value="1"/>
</dbReference>
<gene>
    <name evidence="2" type="primary">LOC120282724</name>
</gene>
<accession>A0AB40D009</accession>
<dbReference type="AlphaFoldDB" id="A0AB40D009"/>
<protein>
    <submittedName>
        <fullName evidence="2">Secreted RxLR effector protein 161-like</fullName>
    </submittedName>
</protein>
<organism evidence="1 2">
    <name type="scientific">Dioscorea cayennensis subsp. rotundata</name>
    <name type="common">White Guinea yam</name>
    <name type="synonym">Dioscorea rotundata</name>
    <dbReference type="NCBI Taxonomy" id="55577"/>
    <lineage>
        <taxon>Eukaryota</taxon>
        <taxon>Viridiplantae</taxon>
        <taxon>Streptophyta</taxon>
        <taxon>Embryophyta</taxon>
        <taxon>Tracheophyta</taxon>
        <taxon>Spermatophyta</taxon>
        <taxon>Magnoliopsida</taxon>
        <taxon>Liliopsida</taxon>
        <taxon>Dioscoreales</taxon>
        <taxon>Dioscoreaceae</taxon>
        <taxon>Dioscorea</taxon>
    </lineage>
</organism>
<dbReference type="RefSeq" id="XP_039145510.1">
    <property type="nucleotide sequence ID" value="XM_039289576.1"/>
</dbReference>
<dbReference type="GeneID" id="120282724"/>
<sequence>MSITEKLTKDEHGKDIDPILYRSMIGSLLYLTGSRPDICFSVGVCARYQASPKESHLTAVKRIIRYISGTVEFGIWYSHDSNTHLAGYSDVDCSGNVDDRKSTSGGCFYLGNNLVTWHQFDRSRIEEVVSNNAKGGDC</sequence>